<dbReference type="VEuPathDB" id="TriTrypDB:LDHU3_05.0970"/>
<protein>
    <submittedName>
        <fullName evidence="2">Uncharacterized protein</fullName>
    </submittedName>
</protein>
<feature type="compositionally biased region" description="Low complexity" evidence="1">
    <location>
        <begin position="1490"/>
        <end position="1500"/>
    </location>
</feature>
<dbReference type="VEuPathDB" id="TriTrypDB:LDHU3_05.0960"/>
<feature type="region of interest" description="Disordered" evidence="1">
    <location>
        <begin position="1339"/>
        <end position="1503"/>
    </location>
</feature>
<accession>A0A504Y317</accession>
<feature type="compositionally biased region" description="Polar residues" evidence="1">
    <location>
        <begin position="1715"/>
        <end position="1725"/>
    </location>
</feature>
<dbReference type="VEuPathDB" id="TriTrypDB:LdBPK_050880.1"/>
<gene>
    <name evidence="2" type="ORF">CGC20_24190</name>
</gene>
<feature type="compositionally biased region" description="Polar residues" evidence="1">
    <location>
        <begin position="991"/>
        <end position="1000"/>
    </location>
</feature>
<feature type="region of interest" description="Disordered" evidence="1">
    <location>
        <begin position="769"/>
        <end position="790"/>
    </location>
</feature>
<evidence type="ECO:0000313" key="2">
    <source>
        <dbReference type="EMBL" id="TPP51817.1"/>
    </source>
</evidence>
<feature type="region of interest" description="Disordered" evidence="1">
    <location>
        <begin position="1545"/>
        <end position="1567"/>
    </location>
</feature>
<reference evidence="3" key="1">
    <citation type="submission" date="2019-02" db="EMBL/GenBank/DDBJ databases">
        <title>FDA dAtabase for Regulatory Grade micrObial Sequences (FDA-ARGOS): Supporting development and validation of Infectious Disease Dx tests.</title>
        <authorList>
            <person name="Duncan R."/>
            <person name="Fisher C."/>
            <person name="Tallon L."/>
            <person name="Sadzewicz L."/>
            <person name="Sengamalay N."/>
            <person name="Ott S."/>
            <person name="Godinez A."/>
            <person name="Nagaraj S."/>
            <person name="Vavikolanu K."/>
            <person name="Vyas G."/>
            <person name="Nadendla S."/>
            <person name="Aluvathingal J."/>
            <person name="Sichtig H."/>
        </authorList>
    </citation>
    <scope>NUCLEOTIDE SEQUENCE [LARGE SCALE GENOMIC DNA]</scope>
    <source>
        <strain evidence="3">FDAARGOS_360</strain>
    </source>
</reference>
<feature type="region of interest" description="Disordered" evidence="1">
    <location>
        <begin position="991"/>
        <end position="1051"/>
    </location>
</feature>
<feature type="region of interest" description="Disordered" evidence="1">
    <location>
        <begin position="468"/>
        <end position="500"/>
    </location>
</feature>
<feature type="compositionally biased region" description="Low complexity" evidence="1">
    <location>
        <begin position="1702"/>
        <end position="1714"/>
    </location>
</feature>
<feature type="compositionally biased region" description="Low complexity" evidence="1">
    <location>
        <begin position="1557"/>
        <end position="1567"/>
    </location>
</feature>
<feature type="region of interest" description="Disordered" evidence="1">
    <location>
        <begin position="1091"/>
        <end position="1186"/>
    </location>
</feature>
<evidence type="ECO:0000313" key="3">
    <source>
        <dbReference type="Proteomes" id="UP000318821"/>
    </source>
</evidence>
<sequence>MSLSTFSVRDIVATPDDADVLQTSLEELYRRRRAKRQEERARKRWEQSQLLDEDAGSWGTAQELAYRREVLHTWTRQYPRLREAMVSLAAASSSNTAATAPAVTTAAAFSVAETVRPSYPTLWRIPAGTIPADFYTHNTAMEVSQLLSTPQRQHATTDAVKDYSAHSCLVRVRWEPVRVTDLFIEPPQSAAASFVRFSQHPCGSTSHAQLQPQRVLARWPQGKPASAKMAAVLRSIGIEERKPSVKLFDNLPSSAGGAEPATEAGAVDESYSAVTAASAGVVVEDGGSGGGSAAYASESALGHELYWPAHITRTRALFTGAACLQDTFHGLGQLQRYERFEPVLALALASPLRIVVDVVYTVDETSEAFGLSIDPVVHFHTMTSSDASRNVATRRDSDAVRSISLGSGCGSSASRHGIAADRRATLSPSEISSSMAEDECPVLLPSSLPPVLSDLNYAFTAAPTAASAAAGGGGSADSRRAASQTTSFTDDSTTTSTAALRRSTLSTSPLSLYTILAGPASQTHSIVLLRPTPEVVCAARARALQELEQRWLRLRQALADRLVACEEQAPTAVLARSPMLSPADVLAVELPDANTYASPFIDRSARQGEGLPAEPAGAESLTEEEMQRQTRLPQLQGGHLPRRPLTYQVSGPHGVNGRLLRLSSASLQTPPADPGLRTRSLPSSARRPSRGSGAQDDGASAEAAALWPVSTPPTSSRPPQQSPCTSQQSHARRADRGAWSTDEAASASAGGDDGCGALFRGSERVSTAAARRGDAGIPRAPQLARSPVDPNSLCSPASCEGLDVPCTDGSSSDLDGLRSALLSEGRRAATEKSRTILAAVRTSNEWPRVEESMARAPQQPATMPRAHLSALTLEASLPVSPDAWRLANGTDHVGSAAAPGSPRKASPSSTSLPSRRHRHNDGSPMDTDTVMQLAHDDGDSSRHRTCSAAERYSAILSVSAQSVPDSQPMSALREVSVTSCLSWDVRNTMNDTASQHSSTGDGDGRVAPYSGGSGAALPTSPSPQLCTPTPTYLPLPSRLNKNGAPKIPDLSTPDIAVTLVTPYSTVSSPTSPPPHAASPMLRTKFFTLAAAPPHADDHSQSPSSVRYPILQQPPAPLCHADAASARSSTKNTAAQLSATRPPVAPAEPPLHAVPARGDPRTEARSAPQATRSTALESSSSSDDAPVLSGTATYSSYIQVDPLSSVAVAQGMSAVRRAGAAALSTPQTPHVAARELRGASASTPSTRPFSSPTFLSDKRRLQLHNLEQSQREPMRRVSPPPPSSLSTSAEARARVHPESSSLRQNDDVAALSMDLHHTRGAAPGTAPCMKAAVVEVGPQQRPRLCEGGSAGATRHSSARHREHASPLQSGTDAVEATTASANHRVGHGGSSDTSGAVESDGSPLPRRPPSLASSPATGANDGAHEAASRPMSANSAASKPTAPCAVTSQPPSQHTDGAGATGLVSGEPRPSHCPQASASSRMHHRRPSPRAPETAAAPATDDNAEDLPQRHLQRQQRHERAGSVSVAVLCSELSVSVDREVELPEQPVRLPEVPTPRSPQRSQPQQQPYLVTVNAAAAKSVRSGEPATGLHSLDKFMHSGREGLLEAHQRATRATQSRKASADVRSWYRQAHPHHRSPGEAAQEDSASTLSSAPSASSSPLPLSKSRRPAQRPSRHVGSAGSEKSDAVGPRALSTSCMHHTTPPAAAASASSAPSVNFSSLMSSAAPSPRGTSPAPHPSGRSSRSSRGGAGELLVLRPHRSTSSSQHNRRYHDRAVALSPSPLSTTRRHRVLVRRVVRRRRSEVFVEEGGTLVYRAPMATPHLLSSSSGGTALWAPSRGFRKELFEGPLDLKPGERNARKGPPVAHSLPVYKTTHKLHNSVRWKNANLVTNVAGGQDYRLRETQGEGTFDETGMYRDWLYGDERRYANYIGLTLGALAITLFWYTMRVIGAETWDIPTPVLASQRKRLAKGDVEGSGGDAAVEVLALPTEKEIRQDALAMLKRPTTLSKSS</sequence>
<proteinExistence type="predicted"/>
<feature type="compositionally biased region" description="Polar residues" evidence="1">
    <location>
        <begin position="1125"/>
        <end position="1138"/>
    </location>
</feature>
<feature type="region of interest" description="Disordered" evidence="1">
    <location>
        <begin position="664"/>
        <end position="754"/>
    </location>
</feature>
<dbReference type="VEuPathDB" id="TriTrypDB:LdCL_050013800"/>
<feature type="region of interest" description="Disordered" evidence="1">
    <location>
        <begin position="1220"/>
        <end position="1304"/>
    </location>
</feature>
<feature type="compositionally biased region" description="Basic residues" evidence="1">
    <location>
        <begin position="1664"/>
        <end position="1674"/>
    </location>
</feature>
<name>A0A504Y317_LEIDO</name>
<dbReference type="VEuPathDB" id="TriTrypDB:LdBPK_050870.1"/>
<feature type="region of interest" description="Disordered" evidence="1">
    <location>
        <begin position="889"/>
        <end position="929"/>
    </location>
</feature>
<feature type="compositionally biased region" description="Low complexity" evidence="1">
    <location>
        <begin position="1645"/>
        <end position="1663"/>
    </location>
</feature>
<feature type="region of interest" description="Disordered" evidence="1">
    <location>
        <begin position="603"/>
        <end position="652"/>
    </location>
</feature>
<dbReference type="Proteomes" id="UP000318821">
    <property type="component" value="Unassembled WGS sequence"/>
</dbReference>
<feature type="compositionally biased region" description="Low complexity" evidence="1">
    <location>
        <begin position="1023"/>
        <end position="1036"/>
    </location>
</feature>
<organism evidence="2 3">
    <name type="scientific">Leishmania donovani</name>
    <dbReference type="NCBI Taxonomy" id="5661"/>
    <lineage>
        <taxon>Eukaryota</taxon>
        <taxon>Discoba</taxon>
        <taxon>Euglenozoa</taxon>
        <taxon>Kinetoplastea</taxon>
        <taxon>Metakinetoplastina</taxon>
        <taxon>Trypanosomatida</taxon>
        <taxon>Trypanosomatidae</taxon>
        <taxon>Leishmaniinae</taxon>
        <taxon>Leishmania</taxon>
    </lineage>
</organism>
<feature type="compositionally biased region" description="Polar residues" evidence="1">
    <location>
        <begin position="1365"/>
        <end position="1380"/>
    </location>
</feature>
<feature type="region of interest" description="Disordered" evidence="1">
    <location>
        <begin position="1629"/>
        <end position="1780"/>
    </location>
</feature>
<feature type="compositionally biased region" description="Low complexity" evidence="1">
    <location>
        <begin position="1238"/>
        <end position="1254"/>
    </location>
</feature>
<evidence type="ECO:0000256" key="1">
    <source>
        <dbReference type="SAM" id="MobiDB-lite"/>
    </source>
</evidence>
<feature type="compositionally biased region" description="Polar residues" evidence="1">
    <location>
        <begin position="1167"/>
        <end position="1176"/>
    </location>
</feature>
<dbReference type="VEuPathDB" id="TriTrypDB:LdCL_050013900"/>
<dbReference type="EMBL" id="RHLD01000058">
    <property type="protein sequence ID" value="TPP51817.1"/>
    <property type="molecule type" value="Genomic_DNA"/>
</dbReference>
<feature type="compositionally biased region" description="Low complexity" evidence="1">
    <location>
        <begin position="677"/>
        <end position="729"/>
    </location>
</feature>
<feature type="compositionally biased region" description="Low complexity" evidence="1">
    <location>
        <begin position="481"/>
        <end position="500"/>
    </location>
</feature>
<comment type="caution">
    <text evidence="2">The sequence shown here is derived from an EMBL/GenBank/DDBJ whole genome shotgun (WGS) entry which is preliminary data.</text>
</comment>
<feature type="compositionally biased region" description="Polar residues" evidence="1">
    <location>
        <begin position="1445"/>
        <end position="1454"/>
    </location>
</feature>